<dbReference type="PANTHER" id="PTHR11306">
    <property type="entry name" value="NIEMANN PICK TYPE C2 PROTEIN NPC2-RELATED"/>
    <property type="match status" value="1"/>
</dbReference>
<evidence type="ECO:0000256" key="1">
    <source>
        <dbReference type="ARBA" id="ARBA00004613"/>
    </source>
</evidence>
<reference evidence="6" key="1">
    <citation type="journal article" date="2019" name="bioRxiv">
        <title>The Genome of the Zebra Mussel, Dreissena polymorpha: A Resource for Invasive Species Research.</title>
        <authorList>
            <person name="McCartney M.A."/>
            <person name="Auch B."/>
            <person name="Kono T."/>
            <person name="Mallez S."/>
            <person name="Zhang Y."/>
            <person name="Obille A."/>
            <person name="Becker A."/>
            <person name="Abrahante J.E."/>
            <person name="Garbe J."/>
            <person name="Badalamenti J.P."/>
            <person name="Herman A."/>
            <person name="Mangelson H."/>
            <person name="Liachko I."/>
            <person name="Sullivan S."/>
            <person name="Sone E.D."/>
            <person name="Koren S."/>
            <person name="Silverstein K.A.T."/>
            <person name="Beckman K.B."/>
            <person name="Gohl D.M."/>
        </authorList>
    </citation>
    <scope>NUCLEOTIDE SEQUENCE</scope>
    <source>
        <strain evidence="6">Duluth1</strain>
        <tissue evidence="6">Whole animal</tissue>
    </source>
</reference>
<organism evidence="6 7">
    <name type="scientific">Dreissena polymorpha</name>
    <name type="common">Zebra mussel</name>
    <name type="synonym">Mytilus polymorpha</name>
    <dbReference type="NCBI Taxonomy" id="45954"/>
    <lineage>
        <taxon>Eukaryota</taxon>
        <taxon>Metazoa</taxon>
        <taxon>Spiralia</taxon>
        <taxon>Lophotrochozoa</taxon>
        <taxon>Mollusca</taxon>
        <taxon>Bivalvia</taxon>
        <taxon>Autobranchia</taxon>
        <taxon>Heteroconchia</taxon>
        <taxon>Euheterodonta</taxon>
        <taxon>Imparidentia</taxon>
        <taxon>Neoheterodontei</taxon>
        <taxon>Myida</taxon>
        <taxon>Dreissenoidea</taxon>
        <taxon>Dreissenidae</taxon>
        <taxon>Dreissena</taxon>
    </lineage>
</organism>
<dbReference type="OrthoDB" id="4937502at2759"/>
<comment type="similarity">
    <text evidence="2">Belongs to the NPC2 family.</text>
</comment>
<dbReference type="AlphaFoldDB" id="A0A9D4R355"/>
<evidence type="ECO:0000313" key="6">
    <source>
        <dbReference type="EMBL" id="KAH3852272.1"/>
    </source>
</evidence>
<dbReference type="InterPro" id="IPR014756">
    <property type="entry name" value="Ig_E-set"/>
</dbReference>
<evidence type="ECO:0000259" key="5">
    <source>
        <dbReference type="SMART" id="SM00737"/>
    </source>
</evidence>
<reference evidence="6" key="2">
    <citation type="submission" date="2020-11" db="EMBL/GenBank/DDBJ databases">
        <authorList>
            <person name="McCartney M.A."/>
            <person name="Auch B."/>
            <person name="Kono T."/>
            <person name="Mallez S."/>
            <person name="Becker A."/>
            <person name="Gohl D.M."/>
            <person name="Silverstein K.A.T."/>
            <person name="Koren S."/>
            <person name="Bechman K.B."/>
            <person name="Herman A."/>
            <person name="Abrahante J.E."/>
            <person name="Garbe J."/>
        </authorList>
    </citation>
    <scope>NUCLEOTIDE SEQUENCE</scope>
    <source>
        <strain evidence="6">Duluth1</strain>
        <tissue evidence="6">Whole animal</tissue>
    </source>
</reference>
<dbReference type="SMART" id="SM00737">
    <property type="entry name" value="ML"/>
    <property type="match status" value="1"/>
</dbReference>
<evidence type="ECO:0000256" key="3">
    <source>
        <dbReference type="ARBA" id="ARBA00022525"/>
    </source>
</evidence>
<evidence type="ECO:0000313" key="7">
    <source>
        <dbReference type="Proteomes" id="UP000828390"/>
    </source>
</evidence>
<keyword evidence="7" id="KW-1185">Reference proteome</keyword>
<feature type="chain" id="PRO_5038373240" description="MD-2-related lipid-recognition domain-containing protein" evidence="4">
    <location>
        <begin position="19"/>
        <end position="148"/>
    </location>
</feature>
<dbReference type="Gene3D" id="2.60.40.770">
    <property type="match status" value="1"/>
</dbReference>
<dbReference type="EMBL" id="JAIWYP010000003">
    <property type="protein sequence ID" value="KAH3852272.1"/>
    <property type="molecule type" value="Genomic_DNA"/>
</dbReference>
<keyword evidence="4" id="KW-0732">Signal</keyword>
<sequence length="148" mass="15993">MAVLHIVSALCLLAACNAIYLTRHTDCGGHGTVHSILLEPCNHEPCDIHLGQTYTARINFTANENSHTATNKCKGEIAGSWVDFPVTPSNACGTGITCPIHKGETYTYTASVTCPTDAPSVRMVGQWSVLDDRGQNMICFNFPLQIVK</sequence>
<evidence type="ECO:0000256" key="2">
    <source>
        <dbReference type="ARBA" id="ARBA00006370"/>
    </source>
</evidence>
<name>A0A9D4R355_DREPO</name>
<evidence type="ECO:0000256" key="4">
    <source>
        <dbReference type="SAM" id="SignalP"/>
    </source>
</evidence>
<protein>
    <recommendedName>
        <fullName evidence="5">MD-2-related lipid-recognition domain-containing protein</fullName>
    </recommendedName>
</protein>
<dbReference type="InterPro" id="IPR003172">
    <property type="entry name" value="ML_dom"/>
</dbReference>
<dbReference type="GO" id="GO:0015918">
    <property type="term" value="P:sterol transport"/>
    <property type="evidence" value="ECO:0007669"/>
    <property type="project" value="InterPro"/>
</dbReference>
<keyword evidence="3" id="KW-0964">Secreted</keyword>
<comment type="caution">
    <text evidence="6">The sequence shown here is derived from an EMBL/GenBank/DDBJ whole genome shotgun (WGS) entry which is preliminary data.</text>
</comment>
<dbReference type="GO" id="GO:0005576">
    <property type="term" value="C:extracellular region"/>
    <property type="evidence" value="ECO:0007669"/>
    <property type="project" value="UniProtKB-SubCell"/>
</dbReference>
<accession>A0A9D4R355</accession>
<comment type="subcellular location">
    <subcellularLocation>
        <location evidence="1">Secreted</location>
    </subcellularLocation>
</comment>
<feature type="signal peptide" evidence="4">
    <location>
        <begin position="1"/>
        <end position="18"/>
    </location>
</feature>
<dbReference type="GO" id="GO:0032934">
    <property type="term" value="F:sterol binding"/>
    <property type="evidence" value="ECO:0007669"/>
    <property type="project" value="InterPro"/>
</dbReference>
<feature type="domain" description="MD-2-related lipid-recognition" evidence="5">
    <location>
        <begin position="24"/>
        <end position="144"/>
    </location>
</feature>
<dbReference type="Pfam" id="PF02221">
    <property type="entry name" value="E1_DerP2_DerF2"/>
    <property type="match status" value="1"/>
</dbReference>
<proteinExistence type="inferred from homology"/>
<dbReference type="Proteomes" id="UP000828390">
    <property type="component" value="Unassembled WGS sequence"/>
</dbReference>
<dbReference type="PANTHER" id="PTHR11306:SF68">
    <property type="entry name" value="NPC INTRACELLULAR CHOLESTEROL TRANSPORTER 2"/>
    <property type="match status" value="1"/>
</dbReference>
<dbReference type="FunFam" id="2.60.40.770:FF:000001">
    <property type="entry name" value="NPC intracellular cholesterol transporter 2"/>
    <property type="match status" value="1"/>
</dbReference>
<gene>
    <name evidence="6" type="ORF">DPMN_094775</name>
</gene>
<dbReference type="SUPFAM" id="SSF81296">
    <property type="entry name" value="E set domains"/>
    <property type="match status" value="1"/>
</dbReference>
<dbReference type="InterPro" id="IPR039670">
    <property type="entry name" value="NPC2-like"/>
</dbReference>